<feature type="compositionally biased region" description="Polar residues" evidence="1">
    <location>
        <begin position="28"/>
        <end position="38"/>
    </location>
</feature>
<gene>
    <name evidence="3" type="primary">LOC109716673</name>
</gene>
<dbReference type="Proteomes" id="UP000515123">
    <property type="component" value="Linkage group 10"/>
</dbReference>
<evidence type="ECO:0000313" key="2">
    <source>
        <dbReference type="Proteomes" id="UP000515123"/>
    </source>
</evidence>
<evidence type="ECO:0000256" key="1">
    <source>
        <dbReference type="SAM" id="MobiDB-lite"/>
    </source>
</evidence>
<name>A0A6P5FWB5_ANACO</name>
<feature type="compositionally biased region" description="Basic residues" evidence="1">
    <location>
        <begin position="119"/>
        <end position="129"/>
    </location>
</feature>
<organism evidence="2 3">
    <name type="scientific">Ananas comosus</name>
    <name type="common">Pineapple</name>
    <name type="synonym">Ananas ananas</name>
    <dbReference type="NCBI Taxonomy" id="4615"/>
    <lineage>
        <taxon>Eukaryota</taxon>
        <taxon>Viridiplantae</taxon>
        <taxon>Streptophyta</taxon>
        <taxon>Embryophyta</taxon>
        <taxon>Tracheophyta</taxon>
        <taxon>Spermatophyta</taxon>
        <taxon>Magnoliopsida</taxon>
        <taxon>Liliopsida</taxon>
        <taxon>Poales</taxon>
        <taxon>Bromeliaceae</taxon>
        <taxon>Bromelioideae</taxon>
        <taxon>Ananas</taxon>
    </lineage>
</organism>
<evidence type="ECO:0000313" key="3">
    <source>
        <dbReference type="RefSeq" id="XP_020097808.1"/>
    </source>
</evidence>
<dbReference type="GeneID" id="109716673"/>
<protein>
    <submittedName>
        <fullName evidence="3">Atherin-like</fullName>
    </submittedName>
</protein>
<feature type="compositionally biased region" description="Low complexity" evidence="1">
    <location>
        <begin position="141"/>
        <end position="152"/>
    </location>
</feature>
<sequence>MAANGVISPLNERPASRDSEPARGRRSTCASSWPTGTESEALRCTARQPLSLGDPDLPVPPLDPDARQAAAHRPVRPRAPSSGQASGRRARAPSPLAELRRRASAAVRRAPPPPARGLVRLRRPPRRPRPRDPPGYGIDTAASSPSSPSQNP</sequence>
<feature type="region of interest" description="Disordered" evidence="1">
    <location>
        <begin position="1"/>
        <end position="152"/>
    </location>
</feature>
<reference evidence="3" key="2">
    <citation type="submission" date="2025-08" db="UniProtKB">
        <authorList>
            <consortium name="RefSeq"/>
        </authorList>
    </citation>
    <scope>IDENTIFICATION</scope>
    <source>
        <tissue evidence="3">Leaf</tissue>
    </source>
</reference>
<accession>A0A6P5FWB5</accession>
<dbReference type="AlphaFoldDB" id="A0A6P5FWB5"/>
<reference evidence="2" key="1">
    <citation type="journal article" date="2015" name="Nat. Genet.">
        <title>The pineapple genome and the evolution of CAM photosynthesis.</title>
        <authorList>
            <person name="Ming R."/>
            <person name="VanBuren R."/>
            <person name="Wai C.M."/>
            <person name="Tang H."/>
            <person name="Schatz M.C."/>
            <person name="Bowers J.E."/>
            <person name="Lyons E."/>
            <person name="Wang M.L."/>
            <person name="Chen J."/>
            <person name="Biggers E."/>
            <person name="Zhang J."/>
            <person name="Huang L."/>
            <person name="Zhang L."/>
            <person name="Miao W."/>
            <person name="Zhang J."/>
            <person name="Ye Z."/>
            <person name="Miao C."/>
            <person name="Lin Z."/>
            <person name="Wang H."/>
            <person name="Zhou H."/>
            <person name="Yim W.C."/>
            <person name="Priest H.D."/>
            <person name="Zheng C."/>
            <person name="Woodhouse M."/>
            <person name="Edger P.P."/>
            <person name="Guyot R."/>
            <person name="Guo H.B."/>
            <person name="Guo H."/>
            <person name="Zheng G."/>
            <person name="Singh R."/>
            <person name="Sharma A."/>
            <person name="Min X."/>
            <person name="Zheng Y."/>
            <person name="Lee H."/>
            <person name="Gurtowski J."/>
            <person name="Sedlazeck F.J."/>
            <person name="Harkess A."/>
            <person name="McKain M.R."/>
            <person name="Liao Z."/>
            <person name="Fang J."/>
            <person name="Liu J."/>
            <person name="Zhang X."/>
            <person name="Zhang Q."/>
            <person name="Hu W."/>
            <person name="Qin Y."/>
            <person name="Wang K."/>
            <person name="Chen L.Y."/>
            <person name="Shirley N."/>
            <person name="Lin Y.R."/>
            <person name="Liu L.Y."/>
            <person name="Hernandez A.G."/>
            <person name="Wright C.L."/>
            <person name="Bulone V."/>
            <person name="Tuskan G.A."/>
            <person name="Heath K."/>
            <person name="Zee F."/>
            <person name="Moore P.H."/>
            <person name="Sunkar R."/>
            <person name="Leebens-Mack J.H."/>
            <person name="Mockler T."/>
            <person name="Bennetzen J.L."/>
            <person name="Freeling M."/>
            <person name="Sankoff D."/>
            <person name="Paterson A.H."/>
            <person name="Zhu X."/>
            <person name="Yang X."/>
            <person name="Smith J.A."/>
            <person name="Cushman J.C."/>
            <person name="Paull R.E."/>
            <person name="Yu Q."/>
        </authorList>
    </citation>
    <scope>NUCLEOTIDE SEQUENCE [LARGE SCALE GENOMIC DNA]</scope>
    <source>
        <strain evidence="2">cv. F153</strain>
    </source>
</reference>
<keyword evidence="2" id="KW-1185">Reference proteome</keyword>
<dbReference type="RefSeq" id="XP_020097808.1">
    <property type="nucleotide sequence ID" value="XM_020242219.1"/>
</dbReference>
<proteinExistence type="predicted"/>
<feature type="compositionally biased region" description="Basic and acidic residues" evidence="1">
    <location>
        <begin position="14"/>
        <end position="23"/>
    </location>
</feature>